<dbReference type="PROSITE" id="PS52016">
    <property type="entry name" value="TONB_DEPENDENT_REC_3"/>
    <property type="match status" value="1"/>
</dbReference>
<dbReference type="InterPro" id="IPR008969">
    <property type="entry name" value="CarboxyPept-like_regulatory"/>
</dbReference>
<dbReference type="Proteomes" id="UP000634668">
    <property type="component" value="Unassembled WGS sequence"/>
</dbReference>
<comment type="caution">
    <text evidence="9">The sequence shown here is derived from an EMBL/GenBank/DDBJ whole genome shotgun (WGS) entry which is preliminary data.</text>
</comment>
<evidence type="ECO:0000256" key="1">
    <source>
        <dbReference type="ARBA" id="ARBA00022448"/>
    </source>
</evidence>
<keyword evidence="10" id="KW-1185">Reference proteome</keyword>
<evidence type="ECO:0000256" key="5">
    <source>
        <dbReference type="ARBA" id="ARBA00023237"/>
    </source>
</evidence>
<sequence length="1158" mass="129434">MKKLLKQECHPIGIPKFNLKVKLTTFLFLLVLMQGQANSYSQNTKISLSLNDVTIQSVLDEIESKTEFKFFVDTDIIDLSKKVSVTEKEKRISNVLEKLFKDTNIVFKVVGKQIVLKPDPSKRNTPQIPNNSKTEIELPQKTISGTVTDEENIPLSGASIVIKGSTTGVAADFDGNFNIQASMGDILVVSYIGYNLKEITVTDQTEFTVVLTASNELEEVVVVGYGTTKRVNLSGAVGGVDSKILENRPVSNVAAALQGSIGNLNISPGSGRATDAPSINVRGFGTLSGGGNPLILVDNVAISEQEVSWLNPNDIESVTVLKDAASSAIYGARAAFGVILITTKSAKSGTIKKPTISVNAFNTVRSIRRLPKLETDPFVVMSYKNIMARPWYNLYNTDELNYAQLRSDDPSVPAVILNPQDPEYWSYYGTTDWMSEAYKKASFSQTANISISGSSDNVRYYLSGQFFNQEGAFRYGADVLTRSNFRAKLDIDLTSWLEVNSNISYLNSRYEQPVDGTWDYFHGINRIPTLSVIKNPDDSWTYDGAWAFGRLMEGGRSKEVRNFLQLTTGLKAKLLKDELTFNVDFSTKSGNNYTKGYRVPVEYKEGPNITKELNNGNSSVNEYDSRDNYFVFNAYTNYNKTFDEHDLRAMVGVSREFNRFGSNSMNRSGLLNNNIPSIGLATDDPTVGTSTREWAINSLFYRLNYTLKSKYILEFNAREDFSSRFAVGNRRAFTPSASGAWIVSNESFFQDALPWIDHFKLRGSYGTLGNQNVGEYSYIPSMGSGKTGPILDGTQPVYVSAPGLVDANITWEEVTTANYGIDVYFLKSNLNASFDFYKRETIGMLTKGQSLPAVLGAGVPLQNAADLETKGFEFGLNYKDFVSISGKPFNYSAKFILSDNKTFITKFENPTGTLDDYYVGKELGEIWGLTNAPSFFQSQDEIDNHADQTPVTSYPGTRPIEPGDLKFEDLNGDGIVNWGDWTLDDHGDYKVIGNSSNRYSYSLDLSGDWKGFDFRMYMQGIGKKDFYPGPGQHYFWGVYAQPWSNIYAAHLDNWTPENRDAYFPRLKSYTAESGRDLGINQTKYMQNAAYLRMKNITVGYSLPNDVTNKFGIERLRFYLSGEDLFEFTKLVKRLDPEALDGRSYPFQRTYSMGINIMF</sequence>
<protein>
    <submittedName>
        <fullName evidence="9">SusC/RagA family TonB-linked outer membrane protein</fullName>
    </submittedName>
</protein>
<dbReference type="RefSeq" id="WP_034235898.1">
    <property type="nucleotide sequence ID" value="NZ_BMWP01000028.1"/>
</dbReference>
<name>A0A918MP93_9FLAO</name>
<dbReference type="InterPro" id="IPR023996">
    <property type="entry name" value="TonB-dep_OMP_SusC/RagA"/>
</dbReference>
<dbReference type="SUPFAM" id="SSF56935">
    <property type="entry name" value="Porins"/>
    <property type="match status" value="1"/>
</dbReference>
<dbReference type="Gene3D" id="2.60.40.1120">
    <property type="entry name" value="Carboxypeptidase-like, regulatory domain"/>
    <property type="match status" value="1"/>
</dbReference>
<reference evidence="9" key="2">
    <citation type="submission" date="2020-09" db="EMBL/GenBank/DDBJ databases">
        <authorList>
            <person name="Sun Q."/>
            <person name="Kim S."/>
        </authorList>
    </citation>
    <scope>NUCLEOTIDE SEQUENCE</scope>
    <source>
        <strain evidence="9">KCTC 12113</strain>
    </source>
</reference>
<evidence type="ECO:0000256" key="7">
    <source>
        <dbReference type="RuleBase" id="RU003357"/>
    </source>
</evidence>
<dbReference type="Gene3D" id="2.170.130.10">
    <property type="entry name" value="TonB-dependent receptor, plug domain"/>
    <property type="match status" value="1"/>
</dbReference>
<evidence type="ECO:0000256" key="6">
    <source>
        <dbReference type="PROSITE-ProRule" id="PRU01360"/>
    </source>
</evidence>
<dbReference type="Pfam" id="PF00593">
    <property type="entry name" value="TonB_dep_Rec_b-barrel"/>
    <property type="match status" value="1"/>
</dbReference>
<dbReference type="SMART" id="SM00965">
    <property type="entry name" value="STN"/>
    <property type="match status" value="1"/>
</dbReference>
<dbReference type="SUPFAM" id="SSF49464">
    <property type="entry name" value="Carboxypeptidase regulatory domain-like"/>
    <property type="match status" value="1"/>
</dbReference>
<dbReference type="GO" id="GO:0006826">
    <property type="term" value="P:iron ion transport"/>
    <property type="evidence" value="ECO:0007669"/>
    <property type="project" value="UniProtKB-KW"/>
</dbReference>
<dbReference type="InterPro" id="IPR037066">
    <property type="entry name" value="Plug_dom_sf"/>
</dbReference>
<dbReference type="GO" id="GO:0009279">
    <property type="term" value="C:cell outer membrane"/>
    <property type="evidence" value="ECO:0007669"/>
    <property type="project" value="UniProtKB-SubCell"/>
</dbReference>
<keyword evidence="1 6" id="KW-0813">Transport</keyword>
<keyword evidence="2" id="KW-0410">Iron transport</keyword>
<evidence type="ECO:0000313" key="10">
    <source>
        <dbReference type="Proteomes" id="UP000634668"/>
    </source>
</evidence>
<dbReference type="AlphaFoldDB" id="A0A918MP93"/>
<organism evidence="9 10">
    <name type="scientific">Arenibacter certesii</name>
    <dbReference type="NCBI Taxonomy" id="228955"/>
    <lineage>
        <taxon>Bacteria</taxon>
        <taxon>Pseudomonadati</taxon>
        <taxon>Bacteroidota</taxon>
        <taxon>Flavobacteriia</taxon>
        <taxon>Flavobacteriales</taxon>
        <taxon>Flavobacteriaceae</taxon>
        <taxon>Arenibacter</taxon>
    </lineage>
</organism>
<comment type="similarity">
    <text evidence="6 7">Belongs to the TonB-dependent receptor family.</text>
</comment>
<keyword evidence="6" id="KW-1134">Transmembrane beta strand</keyword>
<accession>A0A918MP93</accession>
<dbReference type="NCBIfam" id="TIGR04056">
    <property type="entry name" value="OMP_RagA_SusC"/>
    <property type="match status" value="1"/>
</dbReference>
<evidence type="ECO:0000256" key="4">
    <source>
        <dbReference type="ARBA" id="ARBA00023136"/>
    </source>
</evidence>
<proteinExistence type="inferred from homology"/>
<dbReference type="InterPro" id="IPR039426">
    <property type="entry name" value="TonB-dep_rcpt-like"/>
</dbReference>
<evidence type="ECO:0000313" key="9">
    <source>
        <dbReference type="EMBL" id="GGW45888.1"/>
    </source>
</evidence>
<evidence type="ECO:0000256" key="2">
    <source>
        <dbReference type="ARBA" id="ARBA00022496"/>
    </source>
</evidence>
<evidence type="ECO:0000259" key="8">
    <source>
        <dbReference type="SMART" id="SM00965"/>
    </source>
</evidence>
<keyword evidence="3" id="KW-0408">Iron</keyword>
<evidence type="ECO:0000256" key="3">
    <source>
        <dbReference type="ARBA" id="ARBA00023004"/>
    </source>
</evidence>
<dbReference type="InterPro" id="IPR012910">
    <property type="entry name" value="Plug_dom"/>
</dbReference>
<keyword evidence="6" id="KW-0812">Transmembrane</keyword>
<reference evidence="9" key="1">
    <citation type="journal article" date="2014" name="Int. J. Syst. Evol. Microbiol.">
        <title>Complete genome sequence of Corynebacterium casei LMG S-19264T (=DSM 44701T), isolated from a smear-ripened cheese.</title>
        <authorList>
            <consortium name="US DOE Joint Genome Institute (JGI-PGF)"/>
            <person name="Walter F."/>
            <person name="Albersmeier A."/>
            <person name="Kalinowski J."/>
            <person name="Ruckert C."/>
        </authorList>
    </citation>
    <scope>NUCLEOTIDE SEQUENCE</scope>
    <source>
        <strain evidence="9">KCTC 12113</strain>
    </source>
</reference>
<gene>
    <name evidence="9" type="ORF">GCM10007383_32730</name>
</gene>
<keyword evidence="7" id="KW-0798">TonB box</keyword>
<dbReference type="InterPro" id="IPR023997">
    <property type="entry name" value="TonB-dep_OMP_SusC/RagA_CS"/>
</dbReference>
<dbReference type="Pfam" id="PF13715">
    <property type="entry name" value="CarbopepD_reg_2"/>
    <property type="match status" value="1"/>
</dbReference>
<feature type="domain" description="Secretin/TonB short N-terminal" evidence="8">
    <location>
        <begin position="68"/>
        <end position="119"/>
    </location>
</feature>
<keyword evidence="4 6" id="KW-0472">Membrane</keyword>
<keyword evidence="5 6" id="KW-0998">Cell outer membrane</keyword>
<dbReference type="InterPro" id="IPR011662">
    <property type="entry name" value="Secretin/TonB_short_N"/>
</dbReference>
<dbReference type="EMBL" id="BMWP01000028">
    <property type="protein sequence ID" value="GGW45888.1"/>
    <property type="molecule type" value="Genomic_DNA"/>
</dbReference>
<keyword evidence="2" id="KW-0406">Ion transport</keyword>
<dbReference type="InterPro" id="IPR000531">
    <property type="entry name" value="Beta-barrel_TonB"/>
</dbReference>
<dbReference type="Pfam" id="PF07715">
    <property type="entry name" value="Plug"/>
    <property type="match status" value="1"/>
</dbReference>
<comment type="subcellular location">
    <subcellularLocation>
        <location evidence="6">Cell outer membrane</location>
        <topology evidence="6">Multi-pass membrane protein</topology>
    </subcellularLocation>
</comment>
<dbReference type="NCBIfam" id="TIGR04057">
    <property type="entry name" value="SusC_RagA_signa"/>
    <property type="match status" value="1"/>
</dbReference>